<evidence type="ECO:0000256" key="8">
    <source>
        <dbReference type="ARBA" id="ARBA00023170"/>
    </source>
</evidence>
<evidence type="ECO:0000256" key="11">
    <source>
        <dbReference type="RuleBase" id="RU003357"/>
    </source>
</evidence>
<sequence>MKILLLLTLLFYNCFAQKSVLTGKISDKSGGIPGVTVIIDETGVSAVSDDSGTYNINNIAHGNYTITFSMVGYSKQQKKIKLLSGETQVLNITLSEETAALEEVVITGTMREVRRADSPIPVEIITPKLFRKNPTASLFESVGMINGVQPQLNCNVCNTGDIHINGMEGPYTLILIDGMPIVSSLSTVYGLNGIPNSIVERIEVVKGPASSLYGSEAMGGTINVITKNPLKAPVVSADYFMTSWGEHNMDAAVKSSTGKATSILGVNYYNYAIPTDKNHDNFTDLTLQNRISIFNKLQFERKENRAFSLAARAVYEDRWGGEMQWSKQWRGSDSIYGESIYTKRIEFIGLYQLPFTEKIYTQFSYNWHDQNSWYGDTPYMANQQVGFLQAYWDTNFGEKHTFLLGAAMRFTKYDDNTPATANSDNTKNRPQNTPLPGLFIQDEWAINDKNKLLGGYRFDYDKNHGGIHSPRIAYKFSPTNMHTFRTSFGTGFRVVNLFTEDHAALTGARDVVITEALKPERSFNSNLNYVFNWPASAFILNVDVTGFYSYFTNKIVGDFDTDPTKIIYDNLNGHAISQGVSTNVELMFNFPLKVTAGISYMDVFQAEENSMGAEVKKQQLHAPKWSGNYIMTYTFNDKYSVDITGNWYGPMRLPILPNDYRPEYSPWYNISNIQLTKKFTYGLELYGGVKNVFDFVPQYALMRPFDPFNKYVNDPVANPYGYTLDTSYNYASLQGRRMFLGVRYNFF</sequence>
<dbReference type="Proteomes" id="UP001629156">
    <property type="component" value="Unassembled WGS sequence"/>
</dbReference>
<dbReference type="PROSITE" id="PS52016">
    <property type="entry name" value="TONB_DEPENDENT_REC_3"/>
    <property type="match status" value="1"/>
</dbReference>
<proteinExistence type="inferred from homology"/>
<dbReference type="SUPFAM" id="SSF56935">
    <property type="entry name" value="Porins"/>
    <property type="match status" value="1"/>
</dbReference>
<accession>A0ABW8YXE1</accession>
<evidence type="ECO:0000256" key="5">
    <source>
        <dbReference type="ARBA" id="ARBA00022729"/>
    </source>
</evidence>
<dbReference type="InterPro" id="IPR037066">
    <property type="entry name" value="Plug_dom_sf"/>
</dbReference>
<dbReference type="PANTHER" id="PTHR30069:SF29">
    <property type="entry name" value="HEMOGLOBIN AND HEMOGLOBIN-HAPTOGLOBIN-BINDING PROTEIN 1-RELATED"/>
    <property type="match status" value="1"/>
</dbReference>
<dbReference type="RefSeq" id="WP_408084093.1">
    <property type="nucleotide sequence ID" value="NZ_JBELPZ010000003.1"/>
</dbReference>
<dbReference type="Gene3D" id="2.170.130.10">
    <property type="entry name" value="TonB-dependent receptor, plug domain"/>
    <property type="match status" value="1"/>
</dbReference>
<evidence type="ECO:0000256" key="4">
    <source>
        <dbReference type="ARBA" id="ARBA00022692"/>
    </source>
</evidence>
<evidence type="ECO:0000313" key="15">
    <source>
        <dbReference type="EMBL" id="MFL9843845.1"/>
    </source>
</evidence>
<dbReference type="InterPro" id="IPR008969">
    <property type="entry name" value="CarboxyPept-like_regulatory"/>
</dbReference>
<keyword evidence="9 10" id="KW-0998">Cell outer membrane</keyword>
<keyword evidence="4 10" id="KW-0812">Transmembrane</keyword>
<feature type="signal peptide" evidence="12">
    <location>
        <begin position="1"/>
        <end position="18"/>
    </location>
</feature>
<dbReference type="InterPro" id="IPR000531">
    <property type="entry name" value="Beta-barrel_TonB"/>
</dbReference>
<evidence type="ECO:0000256" key="3">
    <source>
        <dbReference type="ARBA" id="ARBA00022452"/>
    </source>
</evidence>
<keyword evidence="16" id="KW-1185">Reference proteome</keyword>
<feature type="domain" description="TonB-dependent receptor-like beta-barrel" evidence="13">
    <location>
        <begin position="267"/>
        <end position="692"/>
    </location>
</feature>
<feature type="domain" description="TonB-dependent receptor plug" evidence="14">
    <location>
        <begin position="116"/>
        <end position="221"/>
    </location>
</feature>
<keyword evidence="5 12" id="KW-0732">Signal</keyword>
<evidence type="ECO:0000256" key="6">
    <source>
        <dbReference type="ARBA" id="ARBA00023077"/>
    </source>
</evidence>
<evidence type="ECO:0000256" key="1">
    <source>
        <dbReference type="ARBA" id="ARBA00004571"/>
    </source>
</evidence>
<evidence type="ECO:0000256" key="9">
    <source>
        <dbReference type="ARBA" id="ARBA00023237"/>
    </source>
</evidence>
<evidence type="ECO:0000256" key="10">
    <source>
        <dbReference type="PROSITE-ProRule" id="PRU01360"/>
    </source>
</evidence>
<organism evidence="15 16">
    <name type="scientific">Flavobacterium rhizosphaerae</name>
    <dbReference type="NCBI Taxonomy" id="3163298"/>
    <lineage>
        <taxon>Bacteria</taxon>
        <taxon>Pseudomonadati</taxon>
        <taxon>Bacteroidota</taxon>
        <taxon>Flavobacteriia</taxon>
        <taxon>Flavobacteriales</taxon>
        <taxon>Flavobacteriaceae</taxon>
        <taxon>Flavobacterium</taxon>
    </lineage>
</organism>
<feature type="chain" id="PRO_5047543293" evidence="12">
    <location>
        <begin position="19"/>
        <end position="747"/>
    </location>
</feature>
<comment type="similarity">
    <text evidence="10 11">Belongs to the TonB-dependent receptor family.</text>
</comment>
<dbReference type="SUPFAM" id="SSF49464">
    <property type="entry name" value="Carboxypeptidase regulatory domain-like"/>
    <property type="match status" value="1"/>
</dbReference>
<gene>
    <name evidence="15" type="ORF">ABS766_05370</name>
</gene>
<dbReference type="Gene3D" id="2.60.40.1120">
    <property type="entry name" value="Carboxypeptidase-like, regulatory domain"/>
    <property type="match status" value="1"/>
</dbReference>
<name>A0ABW8YXE1_9FLAO</name>
<comment type="caution">
    <text evidence="15">The sequence shown here is derived from an EMBL/GenBank/DDBJ whole genome shotgun (WGS) entry which is preliminary data.</text>
</comment>
<dbReference type="InterPro" id="IPR012910">
    <property type="entry name" value="Plug_dom"/>
</dbReference>
<dbReference type="EMBL" id="JBELPZ010000003">
    <property type="protein sequence ID" value="MFL9843845.1"/>
    <property type="molecule type" value="Genomic_DNA"/>
</dbReference>
<keyword evidence="6 11" id="KW-0798">TonB box</keyword>
<evidence type="ECO:0000256" key="12">
    <source>
        <dbReference type="SAM" id="SignalP"/>
    </source>
</evidence>
<protein>
    <submittedName>
        <fullName evidence="15">TonB-dependent receptor</fullName>
    </submittedName>
</protein>
<keyword evidence="7 10" id="KW-0472">Membrane</keyword>
<comment type="subcellular location">
    <subcellularLocation>
        <location evidence="1 10">Cell outer membrane</location>
        <topology evidence="1 10">Multi-pass membrane protein</topology>
    </subcellularLocation>
</comment>
<evidence type="ECO:0000313" key="16">
    <source>
        <dbReference type="Proteomes" id="UP001629156"/>
    </source>
</evidence>
<keyword evidence="8 15" id="KW-0675">Receptor</keyword>
<evidence type="ECO:0000256" key="2">
    <source>
        <dbReference type="ARBA" id="ARBA00022448"/>
    </source>
</evidence>
<dbReference type="InterPro" id="IPR039426">
    <property type="entry name" value="TonB-dep_rcpt-like"/>
</dbReference>
<evidence type="ECO:0000259" key="14">
    <source>
        <dbReference type="Pfam" id="PF07715"/>
    </source>
</evidence>
<dbReference type="Pfam" id="PF00593">
    <property type="entry name" value="TonB_dep_Rec_b-barrel"/>
    <property type="match status" value="1"/>
</dbReference>
<dbReference type="Gene3D" id="2.40.170.20">
    <property type="entry name" value="TonB-dependent receptor, beta-barrel domain"/>
    <property type="match status" value="1"/>
</dbReference>
<evidence type="ECO:0000256" key="7">
    <source>
        <dbReference type="ARBA" id="ARBA00023136"/>
    </source>
</evidence>
<dbReference type="PANTHER" id="PTHR30069">
    <property type="entry name" value="TONB-DEPENDENT OUTER MEMBRANE RECEPTOR"/>
    <property type="match status" value="1"/>
</dbReference>
<dbReference type="Pfam" id="PF07715">
    <property type="entry name" value="Plug"/>
    <property type="match status" value="1"/>
</dbReference>
<evidence type="ECO:0000259" key="13">
    <source>
        <dbReference type="Pfam" id="PF00593"/>
    </source>
</evidence>
<dbReference type="InterPro" id="IPR036942">
    <property type="entry name" value="Beta-barrel_TonB_sf"/>
</dbReference>
<reference evidence="15 16" key="1">
    <citation type="submission" date="2024-06" db="EMBL/GenBank/DDBJ databases">
        <authorList>
            <person name="Kaempfer P."/>
            <person name="Viver T."/>
        </authorList>
    </citation>
    <scope>NUCLEOTIDE SEQUENCE [LARGE SCALE GENOMIC DNA]</scope>
    <source>
        <strain evidence="15 16">ST-119</strain>
    </source>
</reference>
<keyword evidence="3 10" id="KW-1134">Transmembrane beta strand</keyword>
<keyword evidence="2 10" id="KW-0813">Transport</keyword>
<dbReference type="Pfam" id="PF13715">
    <property type="entry name" value="CarbopepD_reg_2"/>
    <property type="match status" value="1"/>
</dbReference>